<evidence type="ECO:0000313" key="4">
    <source>
        <dbReference type="EMBL" id="KKK17493.1"/>
    </source>
</evidence>
<dbReference type="Proteomes" id="UP000034947">
    <property type="component" value="Unassembled WGS sequence"/>
</dbReference>
<evidence type="ECO:0000259" key="3">
    <source>
        <dbReference type="Pfam" id="PF24808"/>
    </source>
</evidence>
<keyword evidence="2" id="KW-0732">Signal</keyword>
<feature type="domain" description="DUF7707" evidence="3">
    <location>
        <begin position="23"/>
        <end position="119"/>
    </location>
</feature>
<dbReference type="AlphaFoldDB" id="A0A0F8UD34"/>
<gene>
    <name evidence="4" type="ORF">AOCH_006443</name>
</gene>
<feature type="compositionally biased region" description="Low complexity" evidence="1">
    <location>
        <begin position="120"/>
        <end position="151"/>
    </location>
</feature>
<dbReference type="EMBL" id="JYKN01002147">
    <property type="protein sequence ID" value="KKK17493.1"/>
    <property type="molecule type" value="Genomic_DNA"/>
</dbReference>
<proteinExistence type="predicted"/>
<feature type="signal peptide" evidence="2">
    <location>
        <begin position="1"/>
        <end position="15"/>
    </location>
</feature>
<name>A0A0F8UD34_9EURO</name>
<dbReference type="OrthoDB" id="2121879at2759"/>
<comment type="caution">
    <text evidence="4">The sequence shown here is derived from an EMBL/GenBank/DDBJ whole genome shotgun (WGS) entry which is preliminary data.</text>
</comment>
<dbReference type="InterPro" id="IPR056124">
    <property type="entry name" value="DUF7707"/>
</dbReference>
<feature type="region of interest" description="Disordered" evidence="1">
    <location>
        <begin position="119"/>
        <end position="151"/>
    </location>
</feature>
<feature type="chain" id="PRO_5012045597" description="DUF7707 domain-containing protein" evidence="2">
    <location>
        <begin position="16"/>
        <end position="188"/>
    </location>
</feature>
<evidence type="ECO:0000256" key="2">
    <source>
        <dbReference type="SAM" id="SignalP"/>
    </source>
</evidence>
<protein>
    <recommendedName>
        <fullName evidence="3">DUF7707 domain-containing protein</fullName>
    </recommendedName>
</protein>
<dbReference type="PANTHER" id="PTHR38118:SF4">
    <property type="match status" value="1"/>
</dbReference>
<dbReference type="PANTHER" id="PTHR38118">
    <property type="entry name" value="ANCHORED CELL WALL PROTEIN 11-RELATED"/>
    <property type="match status" value="1"/>
</dbReference>
<evidence type="ECO:0000313" key="5">
    <source>
        <dbReference type="Proteomes" id="UP000034947"/>
    </source>
</evidence>
<dbReference type="VEuPathDB" id="FungiDB:P175DRAFT_0461607"/>
<accession>A0A0F8UD34</accession>
<dbReference type="Pfam" id="PF24808">
    <property type="entry name" value="DUF7707"/>
    <property type="match status" value="1"/>
</dbReference>
<organism evidence="4 5">
    <name type="scientific">Aspergillus ochraceoroseus</name>
    <dbReference type="NCBI Taxonomy" id="138278"/>
    <lineage>
        <taxon>Eukaryota</taxon>
        <taxon>Fungi</taxon>
        <taxon>Dikarya</taxon>
        <taxon>Ascomycota</taxon>
        <taxon>Pezizomycotina</taxon>
        <taxon>Eurotiomycetes</taxon>
        <taxon>Eurotiomycetidae</taxon>
        <taxon>Eurotiales</taxon>
        <taxon>Aspergillaceae</taxon>
        <taxon>Aspergillus</taxon>
        <taxon>Aspergillus subgen. Nidulantes</taxon>
    </lineage>
</organism>
<evidence type="ECO:0000256" key="1">
    <source>
        <dbReference type="SAM" id="MobiDB-lite"/>
    </source>
</evidence>
<sequence length="188" mass="19362">MYSLLLFSLFSPILANYTFPTGFDVSEISANTKASWCLGELNSCPELCGGSAQVNHCDSSTLDFTCTCSNGSTADVALYQQTIPFYVCQANYGQCIARSSTQEEDATCKEGLSECGTLNASSVSTSTSTSTSSSTTTTATQTSTATDSASTTTTAASTTHTGAAVQLLQNHGVAVFATVMLGVLVGAL</sequence>
<reference evidence="4 5" key="1">
    <citation type="submission" date="2015-02" db="EMBL/GenBank/DDBJ databases">
        <title>Draft Genome Sequences of Two Closely-Related Aflatoxigenic Aspergillus Species Obtained from the Cote d'Ivoire.</title>
        <authorList>
            <person name="Moore G.G."/>
            <person name="Beltz S.B."/>
            <person name="Mack B.M."/>
        </authorList>
    </citation>
    <scope>NUCLEOTIDE SEQUENCE [LARGE SCALE GENOMIC DNA]</scope>
    <source>
        <strain evidence="4 5">SRRC1432</strain>
    </source>
</reference>
<keyword evidence="5" id="KW-1185">Reference proteome</keyword>